<keyword evidence="1" id="KW-1133">Transmembrane helix</keyword>
<dbReference type="Proteomes" id="UP000013024">
    <property type="component" value="Unassembled WGS sequence"/>
</dbReference>
<feature type="transmembrane region" description="Helical" evidence="1">
    <location>
        <begin position="89"/>
        <end position="109"/>
    </location>
</feature>
<evidence type="ECO:0000313" key="2">
    <source>
        <dbReference type="EMBL" id="ENW01894.1"/>
    </source>
</evidence>
<sequence length="148" mass="16578">MRKISEILKSKEQRWILIIAVITGIALSIALPTGYIKVIEVVFNFLVNITPFELLSFIPLTILLVSVIFEFKLNLILINLCSYLSKKIVISLNSMVGFCLALFLVNLGFNHIQDALFFGIVGFTTYLVAVATHWIVLDLESQSNSLIS</sequence>
<gene>
    <name evidence="2" type="ORF">F936_00253</name>
</gene>
<proteinExistence type="predicted"/>
<accession>A0ABP2ULE3</accession>
<reference evidence="2 3" key="1">
    <citation type="submission" date="2013-02" db="EMBL/GenBank/DDBJ databases">
        <title>The Genome Sequence of Acinetobacter calcoaceticus CIP 81.8.</title>
        <authorList>
            <consortium name="The Broad Institute Genome Sequencing Platform"/>
            <consortium name="The Broad Institute Genome Sequencing Center for Infectious Disease"/>
            <person name="Cerqueira G."/>
            <person name="Feldgarden M."/>
            <person name="Courvalin P."/>
            <person name="Perichon B."/>
            <person name="Grillot-Courvalin C."/>
            <person name="Clermont D."/>
            <person name="Rocha E."/>
            <person name="Yoon E.-J."/>
            <person name="Nemec A."/>
            <person name="Walker B."/>
            <person name="Young S.K."/>
            <person name="Zeng Q."/>
            <person name="Gargeya S."/>
            <person name="Fitzgerald M."/>
            <person name="Haas B."/>
            <person name="Abouelleil A."/>
            <person name="Alvarado L."/>
            <person name="Arachchi H.M."/>
            <person name="Berlin A.M."/>
            <person name="Chapman S.B."/>
            <person name="Dewar J."/>
            <person name="Goldberg J."/>
            <person name="Griggs A."/>
            <person name="Gujja S."/>
            <person name="Hansen M."/>
            <person name="Howarth C."/>
            <person name="Imamovic A."/>
            <person name="Larimer J."/>
            <person name="McCowan C."/>
            <person name="Murphy C."/>
            <person name="Neiman D."/>
            <person name="Pearson M."/>
            <person name="Priest M."/>
            <person name="Roberts A."/>
            <person name="Saif S."/>
            <person name="Shea T."/>
            <person name="Sisk P."/>
            <person name="Sykes S."/>
            <person name="Wortman J."/>
            <person name="Nusbaum C."/>
            <person name="Birren B."/>
        </authorList>
    </citation>
    <scope>NUCLEOTIDE SEQUENCE [LARGE SCALE GENOMIC DNA]</scope>
    <source>
        <strain evidence="2 3">CIP 81.8</strain>
    </source>
</reference>
<dbReference type="EMBL" id="APQI01000001">
    <property type="protein sequence ID" value="ENW01894.1"/>
    <property type="molecule type" value="Genomic_DNA"/>
</dbReference>
<feature type="transmembrane region" description="Helical" evidence="1">
    <location>
        <begin position="15"/>
        <end position="36"/>
    </location>
</feature>
<dbReference type="GeneID" id="92921564"/>
<evidence type="ECO:0000256" key="1">
    <source>
        <dbReference type="SAM" id="Phobius"/>
    </source>
</evidence>
<protein>
    <submittedName>
        <fullName evidence="2">Uncharacterized protein</fullName>
    </submittedName>
</protein>
<keyword evidence="1" id="KW-0812">Transmembrane</keyword>
<name>A0ABP2ULE3_ACICA</name>
<keyword evidence="1" id="KW-0472">Membrane</keyword>
<organism evidence="2 3">
    <name type="scientific">Acinetobacter calcoaceticus DSM 30006 = CIP 81.8</name>
    <dbReference type="NCBI Taxonomy" id="981331"/>
    <lineage>
        <taxon>Bacteria</taxon>
        <taxon>Pseudomonadati</taxon>
        <taxon>Pseudomonadota</taxon>
        <taxon>Gammaproteobacteria</taxon>
        <taxon>Moraxellales</taxon>
        <taxon>Moraxellaceae</taxon>
        <taxon>Acinetobacter</taxon>
        <taxon>Acinetobacter calcoaceticus/baumannii complex</taxon>
    </lineage>
</organism>
<keyword evidence="3" id="KW-1185">Reference proteome</keyword>
<feature type="transmembrane region" description="Helical" evidence="1">
    <location>
        <begin position="115"/>
        <end position="137"/>
    </location>
</feature>
<feature type="transmembrane region" description="Helical" evidence="1">
    <location>
        <begin position="56"/>
        <end position="77"/>
    </location>
</feature>
<dbReference type="RefSeq" id="WP_005044150.1">
    <property type="nucleotide sequence ID" value="NZ_KB849778.1"/>
</dbReference>
<evidence type="ECO:0000313" key="3">
    <source>
        <dbReference type="Proteomes" id="UP000013024"/>
    </source>
</evidence>
<comment type="caution">
    <text evidence="2">The sequence shown here is derived from an EMBL/GenBank/DDBJ whole genome shotgun (WGS) entry which is preliminary data.</text>
</comment>